<dbReference type="InterPro" id="IPR002048">
    <property type="entry name" value="EF_hand_dom"/>
</dbReference>
<keyword evidence="4" id="KW-0106">Calcium</keyword>
<dbReference type="SMART" id="SM00175">
    <property type="entry name" value="RAB"/>
    <property type="match status" value="1"/>
</dbReference>
<dbReference type="Pfam" id="PF00071">
    <property type="entry name" value="Ras"/>
    <property type="match status" value="1"/>
</dbReference>
<dbReference type="SMART" id="SM00173">
    <property type="entry name" value="RAS"/>
    <property type="match status" value="1"/>
</dbReference>
<dbReference type="FunFam" id="3.40.50.300:FF:001348">
    <property type="entry name" value="Ras and EF-hand domain-containing protein"/>
    <property type="match status" value="1"/>
</dbReference>
<dbReference type="PROSITE" id="PS00018">
    <property type="entry name" value="EF_HAND_1"/>
    <property type="match status" value="1"/>
</dbReference>
<dbReference type="GO" id="GO:0005525">
    <property type="term" value="F:GTP binding"/>
    <property type="evidence" value="ECO:0007669"/>
    <property type="project" value="UniProtKB-KW"/>
</dbReference>
<dbReference type="PANTHER" id="PTHR47977">
    <property type="entry name" value="RAS-RELATED PROTEIN RAB"/>
    <property type="match status" value="1"/>
</dbReference>
<dbReference type="InterPro" id="IPR011992">
    <property type="entry name" value="EF-hand-dom_pair"/>
</dbReference>
<dbReference type="Gene3D" id="3.40.50.300">
    <property type="entry name" value="P-loop containing nucleotide triphosphate hydrolases"/>
    <property type="match status" value="1"/>
</dbReference>
<feature type="coiled-coil region" evidence="7">
    <location>
        <begin position="135"/>
        <end position="217"/>
    </location>
</feature>
<dbReference type="GO" id="GO:0005737">
    <property type="term" value="C:cytoplasm"/>
    <property type="evidence" value="ECO:0007669"/>
    <property type="project" value="UniProtKB-SubCell"/>
</dbReference>
<keyword evidence="2" id="KW-0963">Cytoplasm</keyword>
<dbReference type="PROSITE" id="PS51420">
    <property type="entry name" value="RHO"/>
    <property type="match status" value="1"/>
</dbReference>
<protein>
    <submittedName>
        <fullName evidence="10">Ras and EF-hand domain-containing protein-like protein</fullName>
    </submittedName>
</protein>
<sequence length="764" mass="88059">MAENQLEKLFKECDVQGTGYLCQEGMRELCARVSVCVQDADAIFQTLDTDEDGKITFNDISTGLLEFLNQNSNSQKDGCKTPDSETDFVHDKHQLVLQAWQHFATEVGKSDKIISEENILELYKELQKSDKPHLISQFESVMADLMENVNRLQEEKHRLEHFWKRERKEQELYLHKMEEEMTNQVKDLELKVKREAQEEVETERKNLKIKMDAEMDELQAHLSLFEKVNSWLQSCGQHHLQDEKANEIRNKLEEALHENHQLRMNLIDTQTNVALMRSEMAQLRNQYEEKCRELNSEKERIMEVLHEHTVLGRQIHYLHDANRKLNDTNDTLREAMQKSPVDKFSRIFPRSEHRGSIIGDYLYNDILSERRKRTCSEDVEFEDHPELNLTERPKDDLDSGFSTLRDFSEEQEEGINHNSMIINQLQHSPLTRTETLPTSEKVVHYDVRRIRSLTDNESLHSSPSSECKSEENIPRRKIADIKRQLGLDPNKAGLRRPRSLTPSPVPLPRSTLQTTNKKLRSSSTSLYNKKETEEEILNDKTSMQKVSDGITESEIKNTYEATGPPERTYKIVFIGDAAVGKSSFILRLSKGMFVAHLNSTLGVDFQVKTLKIDDKNIALQLWDTAGQERFRSITQSYFRKTDGVMLLYDCTNESSFLNVRQWMEAIDDATSQKIPVMIVANKTDLRDIHLLQGNECVPYESGEKLAKDFGAMFMEASAKSGSNVFEAIAELARSMAINEDLQVKSSGSILLKEGNKKSGKCCKR</sequence>
<evidence type="ECO:0000256" key="4">
    <source>
        <dbReference type="ARBA" id="ARBA00022837"/>
    </source>
</evidence>
<dbReference type="InterPro" id="IPR005225">
    <property type="entry name" value="Small_GTP-bd"/>
</dbReference>
<dbReference type="Pfam" id="PF13499">
    <property type="entry name" value="EF-hand_7"/>
    <property type="match status" value="1"/>
</dbReference>
<dbReference type="PROSITE" id="PS50222">
    <property type="entry name" value="EF_HAND_2"/>
    <property type="match status" value="1"/>
</dbReference>
<dbReference type="SMART" id="SM00176">
    <property type="entry name" value="RAN"/>
    <property type="match status" value="1"/>
</dbReference>
<feature type="region of interest" description="Disordered" evidence="8">
    <location>
        <begin position="454"/>
        <end position="533"/>
    </location>
</feature>
<dbReference type="EMBL" id="GFWZ01000310">
    <property type="protein sequence ID" value="MBW20300.1"/>
    <property type="molecule type" value="Transcribed_RNA"/>
</dbReference>
<dbReference type="GO" id="GO:0005509">
    <property type="term" value="F:calcium ion binding"/>
    <property type="evidence" value="ECO:0007669"/>
    <property type="project" value="InterPro"/>
</dbReference>
<accession>A0A2I9LPI9</accession>
<evidence type="ECO:0000313" key="10">
    <source>
        <dbReference type="EMBL" id="MBW20300.1"/>
    </source>
</evidence>
<dbReference type="PRINTS" id="PR00449">
    <property type="entry name" value="RASTRNSFRMNG"/>
</dbReference>
<evidence type="ECO:0000256" key="3">
    <source>
        <dbReference type="ARBA" id="ARBA00022741"/>
    </source>
</evidence>
<feature type="coiled-coil region" evidence="7">
    <location>
        <begin position="245"/>
        <end position="338"/>
    </location>
</feature>
<keyword evidence="3" id="KW-0547">Nucleotide-binding</keyword>
<dbReference type="Gene3D" id="1.10.238.10">
    <property type="entry name" value="EF-hand"/>
    <property type="match status" value="1"/>
</dbReference>
<dbReference type="SUPFAM" id="SSF47473">
    <property type="entry name" value="EF-hand"/>
    <property type="match status" value="1"/>
</dbReference>
<evidence type="ECO:0000259" key="9">
    <source>
        <dbReference type="PROSITE" id="PS50222"/>
    </source>
</evidence>
<evidence type="ECO:0000256" key="2">
    <source>
        <dbReference type="ARBA" id="ARBA00022490"/>
    </source>
</evidence>
<comment type="subcellular location">
    <subcellularLocation>
        <location evidence="1">Cytoplasm</location>
    </subcellularLocation>
</comment>
<evidence type="ECO:0000256" key="1">
    <source>
        <dbReference type="ARBA" id="ARBA00004496"/>
    </source>
</evidence>
<dbReference type="PROSITE" id="PS51417">
    <property type="entry name" value="ARF"/>
    <property type="match status" value="1"/>
</dbReference>
<name>A0A2I9LPI9_9SCOR</name>
<proteinExistence type="predicted"/>
<dbReference type="GO" id="GO:0003924">
    <property type="term" value="F:GTPase activity"/>
    <property type="evidence" value="ECO:0007669"/>
    <property type="project" value="InterPro"/>
</dbReference>
<dbReference type="SUPFAM" id="SSF52540">
    <property type="entry name" value="P-loop containing nucleoside triphosphate hydrolases"/>
    <property type="match status" value="1"/>
</dbReference>
<dbReference type="InterPro" id="IPR027417">
    <property type="entry name" value="P-loop_NTPase"/>
</dbReference>
<reference evidence="10" key="1">
    <citation type="journal article" date="2017" name="Toxicon">
        <title>Venom-gland transcriptomics and venom proteomics of the Hentz striped scorpion (Centruroides hentzi; Buthidae) reveal high toxin diversity in a harmless member of a lethal family.</title>
        <authorList>
            <person name="Ward M.J."/>
            <person name="Ellsworth S.A."/>
            <person name="Rokyta D.R."/>
        </authorList>
    </citation>
    <scope>NUCLEOTIDE SEQUENCE</scope>
    <source>
        <tissue evidence="10">Venom gland</tissue>
    </source>
</reference>
<dbReference type="AlphaFoldDB" id="A0A2I9LPI9"/>
<dbReference type="PROSITE" id="PS51421">
    <property type="entry name" value="RAS"/>
    <property type="match status" value="1"/>
</dbReference>
<dbReference type="SMART" id="SM00174">
    <property type="entry name" value="RHO"/>
    <property type="match status" value="1"/>
</dbReference>
<keyword evidence="6" id="KW-0342">GTP-binding</keyword>
<dbReference type="PROSITE" id="PS51419">
    <property type="entry name" value="RAB"/>
    <property type="match status" value="1"/>
</dbReference>
<dbReference type="SMART" id="SM00177">
    <property type="entry name" value="ARF"/>
    <property type="match status" value="1"/>
</dbReference>
<evidence type="ECO:0000256" key="7">
    <source>
        <dbReference type="SAM" id="Coils"/>
    </source>
</evidence>
<dbReference type="SMART" id="SM00054">
    <property type="entry name" value="EFh"/>
    <property type="match status" value="2"/>
</dbReference>
<dbReference type="CDD" id="cd00154">
    <property type="entry name" value="Rab"/>
    <property type="match status" value="1"/>
</dbReference>
<keyword evidence="5 7" id="KW-0175">Coiled coil</keyword>
<feature type="domain" description="EF-hand" evidence="9">
    <location>
        <begin position="35"/>
        <end position="70"/>
    </location>
</feature>
<dbReference type="NCBIfam" id="TIGR00231">
    <property type="entry name" value="small_GTP"/>
    <property type="match status" value="1"/>
</dbReference>
<feature type="compositionally biased region" description="Polar residues" evidence="8">
    <location>
        <begin position="510"/>
        <end position="527"/>
    </location>
</feature>
<organism evidence="10">
    <name type="scientific">Centruroides hentzi</name>
    <dbReference type="NCBI Taxonomy" id="88313"/>
    <lineage>
        <taxon>Eukaryota</taxon>
        <taxon>Metazoa</taxon>
        <taxon>Ecdysozoa</taxon>
        <taxon>Arthropoda</taxon>
        <taxon>Chelicerata</taxon>
        <taxon>Arachnida</taxon>
        <taxon>Scorpiones</taxon>
        <taxon>Buthida</taxon>
        <taxon>Buthoidea</taxon>
        <taxon>Buthidae</taxon>
        <taxon>Centruroides</taxon>
    </lineage>
</organism>
<evidence type="ECO:0000256" key="8">
    <source>
        <dbReference type="SAM" id="MobiDB-lite"/>
    </source>
</evidence>
<dbReference type="InterPro" id="IPR018247">
    <property type="entry name" value="EF_Hand_1_Ca_BS"/>
</dbReference>
<evidence type="ECO:0000256" key="6">
    <source>
        <dbReference type="ARBA" id="ARBA00023134"/>
    </source>
</evidence>
<evidence type="ECO:0000256" key="5">
    <source>
        <dbReference type="ARBA" id="ARBA00023054"/>
    </source>
</evidence>
<dbReference type="InterPro" id="IPR001806">
    <property type="entry name" value="Small_GTPase"/>
</dbReference>
<feature type="compositionally biased region" description="Basic and acidic residues" evidence="8">
    <location>
        <begin position="467"/>
        <end position="485"/>
    </location>
</feature>
<dbReference type="InterPro" id="IPR050227">
    <property type="entry name" value="Rab"/>
</dbReference>